<protein>
    <submittedName>
        <fullName evidence="1">Uncharacterized protein</fullName>
    </submittedName>
</protein>
<keyword evidence="2" id="KW-1185">Reference proteome</keyword>
<reference evidence="2" key="1">
    <citation type="journal article" date="2017" name="Cell">
        <title>Insights into land plant evolution garnered from the Marchantia polymorpha genome.</title>
        <authorList>
            <person name="Bowman J.L."/>
            <person name="Kohchi T."/>
            <person name="Yamato K.T."/>
            <person name="Jenkins J."/>
            <person name="Shu S."/>
            <person name="Ishizaki K."/>
            <person name="Yamaoka S."/>
            <person name="Nishihama R."/>
            <person name="Nakamura Y."/>
            <person name="Berger F."/>
            <person name="Adam C."/>
            <person name="Aki S.S."/>
            <person name="Althoff F."/>
            <person name="Araki T."/>
            <person name="Arteaga-Vazquez M.A."/>
            <person name="Balasubrmanian S."/>
            <person name="Barry K."/>
            <person name="Bauer D."/>
            <person name="Boehm C.R."/>
            <person name="Briginshaw L."/>
            <person name="Caballero-Perez J."/>
            <person name="Catarino B."/>
            <person name="Chen F."/>
            <person name="Chiyoda S."/>
            <person name="Chovatia M."/>
            <person name="Davies K.M."/>
            <person name="Delmans M."/>
            <person name="Demura T."/>
            <person name="Dierschke T."/>
            <person name="Dolan L."/>
            <person name="Dorantes-Acosta A.E."/>
            <person name="Eklund D.M."/>
            <person name="Florent S.N."/>
            <person name="Flores-Sandoval E."/>
            <person name="Fujiyama A."/>
            <person name="Fukuzawa H."/>
            <person name="Galik B."/>
            <person name="Grimanelli D."/>
            <person name="Grimwood J."/>
            <person name="Grossniklaus U."/>
            <person name="Hamada T."/>
            <person name="Haseloff J."/>
            <person name="Hetherington A.J."/>
            <person name="Higo A."/>
            <person name="Hirakawa Y."/>
            <person name="Hundley H.N."/>
            <person name="Ikeda Y."/>
            <person name="Inoue K."/>
            <person name="Inoue S.I."/>
            <person name="Ishida S."/>
            <person name="Jia Q."/>
            <person name="Kakita M."/>
            <person name="Kanazawa T."/>
            <person name="Kawai Y."/>
            <person name="Kawashima T."/>
            <person name="Kennedy M."/>
            <person name="Kinose K."/>
            <person name="Kinoshita T."/>
            <person name="Kohara Y."/>
            <person name="Koide E."/>
            <person name="Komatsu K."/>
            <person name="Kopischke S."/>
            <person name="Kubo M."/>
            <person name="Kyozuka J."/>
            <person name="Lagercrantz U."/>
            <person name="Lin S.S."/>
            <person name="Lindquist E."/>
            <person name="Lipzen A.M."/>
            <person name="Lu C.W."/>
            <person name="De Luna E."/>
            <person name="Martienssen R.A."/>
            <person name="Minamino N."/>
            <person name="Mizutani M."/>
            <person name="Mizutani M."/>
            <person name="Mochizuki N."/>
            <person name="Monte I."/>
            <person name="Mosher R."/>
            <person name="Nagasaki H."/>
            <person name="Nakagami H."/>
            <person name="Naramoto S."/>
            <person name="Nishitani K."/>
            <person name="Ohtani M."/>
            <person name="Okamoto T."/>
            <person name="Okumura M."/>
            <person name="Phillips J."/>
            <person name="Pollak B."/>
            <person name="Reinders A."/>
            <person name="Rovekamp M."/>
            <person name="Sano R."/>
            <person name="Sawa S."/>
            <person name="Schmid M.W."/>
            <person name="Shirakawa M."/>
            <person name="Solano R."/>
            <person name="Spunde A."/>
            <person name="Suetsugu N."/>
            <person name="Sugano S."/>
            <person name="Sugiyama A."/>
            <person name="Sun R."/>
            <person name="Suzuki Y."/>
            <person name="Takenaka M."/>
            <person name="Takezawa D."/>
            <person name="Tomogane H."/>
            <person name="Tsuzuki M."/>
            <person name="Ueda T."/>
            <person name="Umeda M."/>
            <person name="Ward J.M."/>
            <person name="Watanabe Y."/>
            <person name="Yazaki K."/>
            <person name="Yokoyama R."/>
            <person name="Yoshitake Y."/>
            <person name="Yotsui I."/>
            <person name="Zachgo S."/>
            <person name="Schmutz J."/>
        </authorList>
    </citation>
    <scope>NUCLEOTIDE SEQUENCE [LARGE SCALE GENOMIC DNA]</scope>
    <source>
        <strain evidence="2">Tak-1</strain>
    </source>
</reference>
<dbReference type="EMBL" id="KZ772828">
    <property type="protein sequence ID" value="PTQ28650.1"/>
    <property type="molecule type" value="Genomic_DNA"/>
</dbReference>
<name>A0A2R6W470_MARPO</name>
<gene>
    <name evidence="1" type="ORF">MARPO_0158s0028</name>
</gene>
<dbReference type="Proteomes" id="UP000244005">
    <property type="component" value="Unassembled WGS sequence"/>
</dbReference>
<evidence type="ECO:0000313" key="2">
    <source>
        <dbReference type="Proteomes" id="UP000244005"/>
    </source>
</evidence>
<organism evidence="1 2">
    <name type="scientific">Marchantia polymorpha</name>
    <name type="common">Common liverwort</name>
    <name type="synonym">Marchantia aquatica</name>
    <dbReference type="NCBI Taxonomy" id="3197"/>
    <lineage>
        <taxon>Eukaryota</taxon>
        <taxon>Viridiplantae</taxon>
        <taxon>Streptophyta</taxon>
        <taxon>Embryophyta</taxon>
        <taxon>Marchantiophyta</taxon>
        <taxon>Marchantiopsida</taxon>
        <taxon>Marchantiidae</taxon>
        <taxon>Marchantiales</taxon>
        <taxon>Marchantiaceae</taxon>
        <taxon>Marchantia</taxon>
    </lineage>
</organism>
<evidence type="ECO:0000313" key="1">
    <source>
        <dbReference type="EMBL" id="PTQ28650.1"/>
    </source>
</evidence>
<dbReference type="AlphaFoldDB" id="A0A2R6W470"/>
<accession>A0A2R6W470</accession>
<proteinExistence type="predicted"/>
<dbReference type="Gramene" id="Mp2g09570.1">
    <property type="protein sequence ID" value="Mp2g09570.1.cds1"/>
    <property type="gene ID" value="Mp2g09570"/>
</dbReference>
<sequence length="67" mass="7908">MHGKGQHRSGSGFFDDSYKLVKRSYLLLWRPRRTREYSTQPSTMILRCIVYHRTGRALDTKDMLTST</sequence>